<organism evidence="2 3">
    <name type="scientific">Streptomyces vulcanius</name>
    <dbReference type="NCBI Taxonomy" id="1441876"/>
    <lineage>
        <taxon>Bacteria</taxon>
        <taxon>Bacillati</taxon>
        <taxon>Actinomycetota</taxon>
        <taxon>Actinomycetes</taxon>
        <taxon>Kitasatosporales</taxon>
        <taxon>Streptomycetaceae</taxon>
        <taxon>Streptomyces</taxon>
    </lineage>
</organism>
<reference evidence="3" key="1">
    <citation type="journal article" date="2019" name="Int. J. Syst. Evol. Microbiol.">
        <title>The Global Catalogue of Microorganisms (GCM) 10K type strain sequencing project: providing services to taxonomists for standard genome sequencing and annotation.</title>
        <authorList>
            <consortium name="The Broad Institute Genomics Platform"/>
            <consortium name="The Broad Institute Genome Sequencing Center for Infectious Disease"/>
            <person name="Wu L."/>
            <person name="Ma J."/>
        </authorList>
    </citation>
    <scope>NUCLEOTIDE SEQUENCE [LARGE SCALE GENOMIC DNA]</scope>
    <source>
        <strain evidence="3">CGMCC 4.7177</strain>
    </source>
</reference>
<dbReference type="InterPro" id="IPR029069">
    <property type="entry name" value="HotDog_dom_sf"/>
</dbReference>
<comment type="caution">
    <text evidence="2">The sequence shown here is derived from an EMBL/GenBank/DDBJ whole genome shotgun (WGS) entry which is preliminary data.</text>
</comment>
<evidence type="ECO:0000313" key="3">
    <source>
        <dbReference type="Proteomes" id="UP001595839"/>
    </source>
</evidence>
<protein>
    <submittedName>
        <fullName evidence="2">MaoC family dehydratase N-terminal domain-containing protein</fullName>
    </submittedName>
</protein>
<dbReference type="RefSeq" id="WP_381163531.1">
    <property type="nucleotide sequence ID" value="NZ_JBHSFK010000011.1"/>
</dbReference>
<dbReference type="InterPro" id="IPR039569">
    <property type="entry name" value="FAS1-like_DH_region"/>
</dbReference>
<feature type="domain" description="FAS1-like dehydratase" evidence="1">
    <location>
        <begin position="5"/>
        <end position="125"/>
    </location>
</feature>
<gene>
    <name evidence="2" type="ORF">ACFPIH_18920</name>
</gene>
<dbReference type="EMBL" id="JBHSFK010000011">
    <property type="protein sequence ID" value="MFC4501580.1"/>
    <property type="molecule type" value="Genomic_DNA"/>
</dbReference>
<dbReference type="SUPFAM" id="SSF54637">
    <property type="entry name" value="Thioesterase/thiol ester dehydrase-isomerase"/>
    <property type="match status" value="1"/>
</dbReference>
<accession>A0ABV9ANU8</accession>
<name>A0ABV9ANU8_9ACTN</name>
<keyword evidence="3" id="KW-1185">Reference proteome</keyword>
<dbReference type="Pfam" id="PF13452">
    <property type="entry name" value="FAS1_DH_region"/>
    <property type="match status" value="1"/>
</dbReference>
<proteinExistence type="predicted"/>
<evidence type="ECO:0000259" key="1">
    <source>
        <dbReference type="Pfam" id="PF13452"/>
    </source>
</evidence>
<dbReference type="Gene3D" id="3.10.129.10">
    <property type="entry name" value="Hotdog Thioesterase"/>
    <property type="match status" value="1"/>
</dbReference>
<dbReference type="Proteomes" id="UP001595839">
    <property type="component" value="Unassembled WGS sequence"/>
</dbReference>
<sequence length="143" mass="16167">MAIMPIEWGKVREYAIATAAARPAYLDDPKAPIPPTFLATVIYWSRIGETVRAPEVAEACATVGIEPDVRNLLSLEQEYFFHGPVPRAGETLHNSERLYDVRIKRGRQGPMVMVRFLVSFHDEQGLLRAECRYTSAYVRKEAS</sequence>
<evidence type="ECO:0000313" key="2">
    <source>
        <dbReference type="EMBL" id="MFC4501580.1"/>
    </source>
</evidence>